<dbReference type="GeneID" id="92935690"/>
<feature type="compositionally biased region" description="Polar residues" evidence="6">
    <location>
        <begin position="182"/>
        <end position="193"/>
    </location>
</feature>
<accession>Q2KUK8</accession>
<reference evidence="7 8" key="1">
    <citation type="journal article" date="2006" name="J. Bacteriol.">
        <title>Comparison of the genome sequence of the poultry pathogen Bordetella avium with those of B. bronchiseptica, B. pertussis, and B. parapertussis reveals extensive diversity in surface structures associated with host interaction.</title>
        <authorList>
            <person name="Sebaihia M."/>
            <person name="Preston A."/>
            <person name="Maskell D.J."/>
            <person name="Kuzmiak H."/>
            <person name="Connell T.D."/>
            <person name="King N.D."/>
            <person name="Orndorff P.E."/>
            <person name="Miyamoto D.M."/>
            <person name="Thomson N.R."/>
            <person name="Harris D."/>
            <person name="Goble A."/>
            <person name="Lord A."/>
            <person name="Murphy L."/>
            <person name="Quail M.A."/>
            <person name="Rutter S."/>
            <person name="Squares R."/>
            <person name="Squares S."/>
            <person name="Woodward J."/>
            <person name="Parkhill J."/>
            <person name="Temple L.M."/>
        </authorList>
    </citation>
    <scope>NUCLEOTIDE SEQUENCE [LARGE SCALE GENOMIC DNA]</scope>
    <source>
        <strain evidence="7 8">197N</strain>
    </source>
</reference>
<dbReference type="GO" id="GO:0042254">
    <property type="term" value="P:ribosome biogenesis"/>
    <property type="evidence" value="ECO:0007669"/>
    <property type="project" value="UniProtKB-KW"/>
</dbReference>
<dbReference type="HOGENOM" id="CLU_094127_0_0_4"/>
<dbReference type="GO" id="GO:0005829">
    <property type="term" value="C:cytosol"/>
    <property type="evidence" value="ECO:0007669"/>
    <property type="project" value="TreeGrafter"/>
</dbReference>
<dbReference type="Pfam" id="PF02620">
    <property type="entry name" value="YceD"/>
    <property type="match status" value="1"/>
</dbReference>
<evidence type="ECO:0000256" key="6">
    <source>
        <dbReference type="SAM" id="MobiDB-lite"/>
    </source>
</evidence>
<dbReference type="EMBL" id="AM167904">
    <property type="protein sequence ID" value="CAJ48725.1"/>
    <property type="molecule type" value="Genomic_DNA"/>
</dbReference>
<dbReference type="PANTHER" id="PTHR38099:SF1">
    <property type="entry name" value="LARGE RIBOSOMAL RNA SUBUNIT ACCUMULATION PROTEIN YCED"/>
    <property type="match status" value="1"/>
</dbReference>
<evidence type="ECO:0000256" key="4">
    <source>
        <dbReference type="ARBA" id="ARBA00022517"/>
    </source>
</evidence>
<keyword evidence="8" id="KW-1185">Reference proteome</keyword>
<dbReference type="Proteomes" id="UP000001977">
    <property type="component" value="Chromosome"/>
</dbReference>
<name>Q2KUK8_BORA1</name>
<sequence>MVDSVDKVFGRADAAIVDVFAMARQGTQASGEIALVRLARFMEGMPEQAAGEAGMVQWTVSGEIGRGTGKTGGFVSGQPLLRLHIKANPVLICQRCNTPFVYPVDTTAVLQLVESEDDLDDELADLQDAQDTGLDFATDVPEKVVGSHRFDLLAQVEDELILSIPYVPRHDVCPESSGRPAGQQTENKMSQEAGSDDALQESGFKRPSPFAVLEQLKRKN</sequence>
<organism evidence="7 8">
    <name type="scientific">Bordetella avium (strain 197N)</name>
    <dbReference type="NCBI Taxonomy" id="360910"/>
    <lineage>
        <taxon>Bacteria</taxon>
        <taxon>Pseudomonadati</taxon>
        <taxon>Pseudomonadota</taxon>
        <taxon>Betaproteobacteria</taxon>
        <taxon>Burkholderiales</taxon>
        <taxon>Alcaligenaceae</taxon>
        <taxon>Bordetella</taxon>
    </lineage>
</organism>
<evidence type="ECO:0000256" key="5">
    <source>
        <dbReference type="ARBA" id="ARBA00031841"/>
    </source>
</evidence>
<dbReference type="eggNOG" id="COG1399">
    <property type="taxonomic scope" value="Bacteria"/>
</dbReference>
<dbReference type="PANTHER" id="PTHR38099">
    <property type="entry name" value="LARGE RIBOSOMAL RNA SUBUNIT ACCUMULATION PROTEIN YCED"/>
    <property type="match status" value="1"/>
</dbReference>
<comment type="function">
    <text evidence="1">Plays a role in synthesis, processing and/or stability of 23S rRNA.</text>
</comment>
<dbReference type="RefSeq" id="WP_012416800.1">
    <property type="nucleotide sequence ID" value="NC_010645.1"/>
</dbReference>
<evidence type="ECO:0000313" key="7">
    <source>
        <dbReference type="EMBL" id="CAJ48725.1"/>
    </source>
</evidence>
<dbReference type="KEGG" id="bav:BAV1116"/>
<evidence type="ECO:0000256" key="3">
    <source>
        <dbReference type="ARBA" id="ARBA00015716"/>
    </source>
</evidence>
<dbReference type="InterPro" id="IPR039255">
    <property type="entry name" value="YceD_bac"/>
</dbReference>
<gene>
    <name evidence="7" type="ordered locus">BAV1116</name>
</gene>
<evidence type="ECO:0000256" key="2">
    <source>
        <dbReference type="ARBA" id="ARBA00010740"/>
    </source>
</evidence>
<feature type="region of interest" description="Disordered" evidence="6">
    <location>
        <begin position="173"/>
        <end position="220"/>
    </location>
</feature>
<dbReference type="AlphaFoldDB" id="Q2KUK8"/>
<evidence type="ECO:0000256" key="1">
    <source>
        <dbReference type="ARBA" id="ARBA00002868"/>
    </source>
</evidence>
<proteinExistence type="inferred from homology"/>
<keyword evidence="4" id="KW-0690">Ribosome biogenesis</keyword>
<protein>
    <recommendedName>
        <fullName evidence="3">Large ribosomal RNA subunit accumulation protein YceD</fullName>
    </recommendedName>
    <alternativeName>
        <fullName evidence="5">23S rRNA accumulation protein YceD</fullName>
    </alternativeName>
</protein>
<comment type="similarity">
    <text evidence="2">Belongs to the DUF177 domain family.</text>
</comment>
<dbReference type="OrthoDB" id="5297600at2"/>
<dbReference type="STRING" id="360910.BAV1116"/>
<dbReference type="InterPro" id="IPR003772">
    <property type="entry name" value="YceD"/>
</dbReference>
<evidence type="ECO:0000313" key="8">
    <source>
        <dbReference type="Proteomes" id="UP000001977"/>
    </source>
</evidence>